<comment type="subcellular location">
    <subcellularLocation>
        <location evidence="1">Cell membrane</location>
        <topology evidence="1">Multi-pass membrane protein</topology>
    </subcellularLocation>
</comment>
<evidence type="ECO:0000256" key="1">
    <source>
        <dbReference type="ARBA" id="ARBA00004651"/>
    </source>
</evidence>
<dbReference type="InterPro" id="IPR000917">
    <property type="entry name" value="Sulfatase_N"/>
</dbReference>
<dbReference type="Proteomes" id="UP000516018">
    <property type="component" value="Chromosome"/>
</dbReference>
<keyword evidence="2" id="KW-1003">Cell membrane</keyword>
<keyword evidence="5 6" id="KW-0472">Membrane</keyword>
<feature type="domain" description="Sulfatase N-terminal" evidence="7">
    <location>
        <begin position="253"/>
        <end position="538"/>
    </location>
</feature>
<sequence length="784" mass="85035">MPRFLSLAPALLAGVLVLRLCALWGAWPVQPLPAALLTAAAAVAEDLLVFVRSLPLLCLLSLPVLWLRSARARGIGLAVLWSAWLAVQIALEQYFATTRVPLGADLFGYSWQEIATTVAGGARLGAGAVAGWLLPIATLCLVLYLCARRAPRWRHGPATAVLLIGVALWWCPLPSATAVAASEDARNLVRNKLAFFAGDSLRYWRDDAELPLPASDAVAATPGTAGDPEFPFLHREQTPDSLGPHFTSTATPPHLVFIIVEGLGRSFSGPDTLRGSFTPFLDELGGRSLYWSNFLANQGRTFGVLPSVFGSLPFADKGFAALGERMPAHAGLFNVLARQGYATRFYAGTDLAFDNERAFLHRQGVQKVVDLTSFGAGYRRNPYSSWGYDDSELVARVLADGAVGGPQPTVTVIQTVSMHTSYRFAGQDAWKRRFEQRLDELGVSAQDKAGYREFADIYSTILFTDDALRRYFDAAQRDPGYANTVFVVTGDHRLPELPMDSKIERYHVPLIVFSPRLKRPQRIRAVSSHLDITPSLLAFLAHQHGLQRPAQVAWTGRGLDTAAAFDSRGEIPLKHEKTTLSDFVAGPWFISHDQLYRLEDNLRLVATDDAAVQAQVAERFARYRRANALFAHTLQLSPEGAAPRLAAYAEPAAPMPVEAAPQRRSLYAHDVVAPAGVDAASVEVAVSFTNATDRIAGPFVPLLVLGDEAGNEVRESYAAAVQLAPRASARARFQVPLAGIAPGRYVIAVMPSHPDTGRRVGEGVYRVPIKIRCCAPGGGTLARP</sequence>
<evidence type="ECO:0000256" key="5">
    <source>
        <dbReference type="ARBA" id="ARBA00023136"/>
    </source>
</evidence>
<feature type="transmembrane region" description="Helical" evidence="6">
    <location>
        <begin position="47"/>
        <end position="67"/>
    </location>
</feature>
<dbReference type="RefSeq" id="WP_187713300.1">
    <property type="nucleotide sequence ID" value="NZ_CP060820.1"/>
</dbReference>
<dbReference type="KEGG" id="lsx:H8B22_06630"/>
<evidence type="ECO:0000259" key="7">
    <source>
        <dbReference type="Pfam" id="PF00884"/>
    </source>
</evidence>
<keyword evidence="3 6" id="KW-0812">Transmembrane</keyword>
<accession>A0A7H0G0P9</accession>
<feature type="transmembrane region" description="Helical" evidence="6">
    <location>
        <begin position="159"/>
        <end position="181"/>
    </location>
</feature>
<evidence type="ECO:0000256" key="4">
    <source>
        <dbReference type="ARBA" id="ARBA00022989"/>
    </source>
</evidence>
<organism evidence="8 9">
    <name type="scientific">Agrilutibacter terrestris</name>
    <dbReference type="NCBI Taxonomy" id="2865112"/>
    <lineage>
        <taxon>Bacteria</taxon>
        <taxon>Pseudomonadati</taxon>
        <taxon>Pseudomonadota</taxon>
        <taxon>Gammaproteobacteria</taxon>
        <taxon>Lysobacterales</taxon>
        <taxon>Lysobacteraceae</taxon>
        <taxon>Agrilutibacter</taxon>
    </lineage>
</organism>
<dbReference type="InterPro" id="IPR050448">
    <property type="entry name" value="OpgB/LTA_synthase_biosynth"/>
</dbReference>
<name>A0A7H0G0P9_9GAMM</name>
<feature type="transmembrane region" description="Helical" evidence="6">
    <location>
        <begin position="74"/>
        <end position="91"/>
    </location>
</feature>
<dbReference type="AlphaFoldDB" id="A0A7H0G0P9"/>
<dbReference type="PANTHER" id="PTHR47371:SF3">
    <property type="entry name" value="PHOSPHOGLYCEROL TRANSFERASE I"/>
    <property type="match status" value="1"/>
</dbReference>
<evidence type="ECO:0000256" key="3">
    <source>
        <dbReference type="ARBA" id="ARBA00022692"/>
    </source>
</evidence>
<evidence type="ECO:0000313" key="8">
    <source>
        <dbReference type="EMBL" id="QNP41865.1"/>
    </source>
</evidence>
<dbReference type="CDD" id="cd16015">
    <property type="entry name" value="LTA_synthase"/>
    <property type="match status" value="1"/>
</dbReference>
<evidence type="ECO:0000313" key="9">
    <source>
        <dbReference type="Proteomes" id="UP000516018"/>
    </source>
</evidence>
<evidence type="ECO:0000256" key="6">
    <source>
        <dbReference type="SAM" id="Phobius"/>
    </source>
</evidence>
<dbReference type="EMBL" id="CP060820">
    <property type="protein sequence ID" value="QNP41865.1"/>
    <property type="molecule type" value="Genomic_DNA"/>
</dbReference>
<dbReference type="PANTHER" id="PTHR47371">
    <property type="entry name" value="LIPOTEICHOIC ACID SYNTHASE"/>
    <property type="match status" value="1"/>
</dbReference>
<keyword evidence="9" id="KW-1185">Reference proteome</keyword>
<proteinExistence type="predicted"/>
<feature type="transmembrane region" description="Helical" evidence="6">
    <location>
        <begin position="129"/>
        <end position="147"/>
    </location>
</feature>
<dbReference type="GO" id="GO:0005886">
    <property type="term" value="C:plasma membrane"/>
    <property type="evidence" value="ECO:0007669"/>
    <property type="project" value="UniProtKB-SubCell"/>
</dbReference>
<protein>
    <submittedName>
        <fullName evidence="8">LTA synthase family protein</fullName>
    </submittedName>
</protein>
<reference evidence="8 9" key="1">
    <citation type="submission" date="2020-08" db="EMBL/GenBank/DDBJ databases">
        <title>Lysobacter sp. II4 sp. nov., isolated from soil.</title>
        <authorList>
            <person name="Woo C.Y."/>
            <person name="Kim J."/>
        </authorList>
    </citation>
    <scope>NUCLEOTIDE SEQUENCE [LARGE SCALE GENOMIC DNA]</scope>
    <source>
        <strain evidence="8 9">II4</strain>
    </source>
</reference>
<dbReference type="InterPro" id="IPR017850">
    <property type="entry name" value="Alkaline_phosphatase_core_sf"/>
</dbReference>
<gene>
    <name evidence="8" type="ORF">H8B22_06630</name>
</gene>
<dbReference type="Pfam" id="PF00884">
    <property type="entry name" value="Sulfatase"/>
    <property type="match status" value="1"/>
</dbReference>
<dbReference type="Gene3D" id="3.40.720.10">
    <property type="entry name" value="Alkaline Phosphatase, subunit A"/>
    <property type="match status" value="1"/>
</dbReference>
<dbReference type="SUPFAM" id="SSF53649">
    <property type="entry name" value="Alkaline phosphatase-like"/>
    <property type="match status" value="1"/>
</dbReference>
<evidence type="ECO:0000256" key="2">
    <source>
        <dbReference type="ARBA" id="ARBA00022475"/>
    </source>
</evidence>
<keyword evidence="4 6" id="KW-1133">Transmembrane helix</keyword>